<dbReference type="InterPro" id="IPR036962">
    <property type="entry name" value="Glyco_hydro_3_N_sf"/>
</dbReference>
<organism evidence="9 10">
    <name type="scientific">Demequina litoralis</name>
    <dbReference type="NCBI Taxonomy" id="3051660"/>
    <lineage>
        <taxon>Bacteria</taxon>
        <taxon>Bacillati</taxon>
        <taxon>Actinomycetota</taxon>
        <taxon>Actinomycetes</taxon>
        <taxon>Micrococcales</taxon>
        <taxon>Demequinaceae</taxon>
        <taxon>Demequina</taxon>
    </lineage>
</organism>
<keyword evidence="7" id="KW-0732">Signal</keyword>
<name>A0ABT8G7C8_9MICO</name>
<comment type="caution">
    <text evidence="9">The sequence shown here is derived from an EMBL/GenBank/DDBJ whole genome shotgun (WGS) entry which is preliminary data.</text>
</comment>
<evidence type="ECO:0000256" key="7">
    <source>
        <dbReference type="SAM" id="SignalP"/>
    </source>
</evidence>
<protein>
    <recommendedName>
        <fullName evidence="3">beta-N-acetylhexosaminidase</fullName>
        <ecNumber evidence="3">3.2.1.52</ecNumber>
    </recommendedName>
</protein>
<evidence type="ECO:0000256" key="5">
    <source>
        <dbReference type="ARBA" id="ARBA00023295"/>
    </source>
</evidence>
<dbReference type="EC" id="3.2.1.52" evidence="3"/>
<proteinExistence type="inferred from homology"/>
<evidence type="ECO:0000256" key="6">
    <source>
        <dbReference type="SAM" id="MobiDB-lite"/>
    </source>
</evidence>
<evidence type="ECO:0000256" key="1">
    <source>
        <dbReference type="ARBA" id="ARBA00001231"/>
    </source>
</evidence>
<dbReference type="RefSeq" id="WP_301131484.1">
    <property type="nucleotide sequence ID" value="NZ_JAUHPW010000002.1"/>
</dbReference>
<dbReference type="Gene3D" id="3.20.20.300">
    <property type="entry name" value="Glycoside hydrolase, family 3, N-terminal domain"/>
    <property type="match status" value="1"/>
</dbReference>
<accession>A0ABT8G7C8</accession>
<dbReference type="InterPro" id="IPR036881">
    <property type="entry name" value="Glyco_hydro_3_C_sf"/>
</dbReference>
<sequence>MRLRAVAAAVLAAAVLAGCTAGDPAPSPSPSASEASPEATIAAPAPAASSTPSPTPTVETLAWGPTVAEWEDALATARDLPLRRAAGQVIVADLYSRDPAAAAALVREHHLGGVILMGGAAPSADAVAALAARVQRADDRGWPVWVSADEEGGIVSRLSGAVPSLPAFMAAGAATDDAAVTEAYRSSAADMRALGVTVDYAPVADVTLGPADPIIRTRSAGDDPDAVADTVSAAVAGFVDGGVVPVIKHFPGHGSVTVDSHAGLPVQERAVTRLARTDMVPFARAIEAGAPVVMLGHIAVPEWGDDPATLEPEAYAYLREELGFTGVAITDALNMAAVADGRSQGQVAVRALRAGADVLLMPGDVGTVIDEIAAAVRDGRLSRDRLDEAAARSILLARWADGLGGEEPSRAYARTFAAAGTTVAAQDCDRPLVRRRATVVGGPDDAVRALVRELESHGVEVGDGGTSIALLSSGGYRATADVVVSLGGPWGLFDSTADAYVATYGDSAAAIRGLADVLLGDAEPGGDWPVELAGAMPACAA</sequence>
<evidence type="ECO:0000256" key="3">
    <source>
        <dbReference type="ARBA" id="ARBA00012663"/>
    </source>
</evidence>
<gene>
    <name evidence="9" type="ORF">QQX09_04060</name>
</gene>
<comment type="similarity">
    <text evidence="2">Belongs to the glycosyl hydrolase 3 family.</text>
</comment>
<dbReference type="InterPro" id="IPR050226">
    <property type="entry name" value="NagZ_Beta-hexosaminidase"/>
</dbReference>
<evidence type="ECO:0000313" key="9">
    <source>
        <dbReference type="EMBL" id="MDN4475030.1"/>
    </source>
</evidence>
<dbReference type="Pfam" id="PF00933">
    <property type="entry name" value="Glyco_hydro_3"/>
    <property type="match status" value="1"/>
</dbReference>
<evidence type="ECO:0000259" key="8">
    <source>
        <dbReference type="Pfam" id="PF00933"/>
    </source>
</evidence>
<feature type="signal peptide" evidence="7">
    <location>
        <begin position="1"/>
        <end position="21"/>
    </location>
</feature>
<feature type="region of interest" description="Disordered" evidence="6">
    <location>
        <begin position="22"/>
        <end position="59"/>
    </location>
</feature>
<keyword evidence="5" id="KW-0326">Glycosidase</keyword>
<dbReference type="PANTHER" id="PTHR30480">
    <property type="entry name" value="BETA-HEXOSAMINIDASE-RELATED"/>
    <property type="match status" value="1"/>
</dbReference>
<dbReference type="SUPFAM" id="SSF51445">
    <property type="entry name" value="(Trans)glycosidases"/>
    <property type="match status" value="1"/>
</dbReference>
<reference evidence="9" key="1">
    <citation type="submission" date="2023-06" db="EMBL/GenBank/DDBJ databases">
        <title>Sysu t00192.</title>
        <authorList>
            <person name="Gao L."/>
            <person name="Fang B.-Z."/>
            <person name="Li W.-J."/>
        </authorList>
    </citation>
    <scope>NUCLEOTIDE SEQUENCE</scope>
    <source>
        <strain evidence="9">SYSU T00192</strain>
    </source>
</reference>
<feature type="domain" description="Glycoside hydrolase family 3 N-terminal" evidence="8">
    <location>
        <begin position="94"/>
        <end position="392"/>
    </location>
</feature>
<dbReference type="PROSITE" id="PS51257">
    <property type="entry name" value="PROKAR_LIPOPROTEIN"/>
    <property type="match status" value="1"/>
</dbReference>
<feature type="chain" id="PRO_5046665914" description="beta-N-acetylhexosaminidase" evidence="7">
    <location>
        <begin position="22"/>
        <end position="541"/>
    </location>
</feature>
<dbReference type="GO" id="GO:0016787">
    <property type="term" value="F:hydrolase activity"/>
    <property type="evidence" value="ECO:0007669"/>
    <property type="project" value="UniProtKB-KW"/>
</dbReference>
<dbReference type="Gene3D" id="3.40.50.1700">
    <property type="entry name" value="Glycoside hydrolase family 3 C-terminal domain"/>
    <property type="match status" value="1"/>
</dbReference>
<dbReference type="PANTHER" id="PTHR30480:SF13">
    <property type="entry name" value="BETA-HEXOSAMINIDASE"/>
    <property type="match status" value="1"/>
</dbReference>
<evidence type="ECO:0000313" key="10">
    <source>
        <dbReference type="Proteomes" id="UP001172728"/>
    </source>
</evidence>
<comment type="catalytic activity">
    <reaction evidence="1">
        <text>Hydrolysis of terminal non-reducing N-acetyl-D-hexosamine residues in N-acetyl-beta-D-hexosaminides.</text>
        <dbReference type="EC" id="3.2.1.52"/>
    </reaction>
</comment>
<keyword evidence="10" id="KW-1185">Reference proteome</keyword>
<dbReference type="InterPro" id="IPR001764">
    <property type="entry name" value="Glyco_hydro_3_N"/>
</dbReference>
<dbReference type="InterPro" id="IPR017853">
    <property type="entry name" value="GH"/>
</dbReference>
<feature type="compositionally biased region" description="Low complexity" evidence="6">
    <location>
        <begin position="30"/>
        <end position="52"/>
    </location>
</feature>
<evidence type="ECO:0000256" key="4">
    <source>
        <dbReference type="ARBA" id="ARBA00022801"/>
    </source>
</evidence>
<evidence type="ECO:0000256" key="2">
    <source>
        <dbReference type="ARBA" id="ARBA00005336"/>
    </source>
</evidence>
<keyword evidence="4 9" id="KW-0378">Hydrolase</keyword>
<dbReference type="EMBL" id="JAUHPW010000002">
    <property type="protein sequence ID" value="MDN4475030.1"/>
    <property type="molecule type" value="Genomic_DNA"/>
</dbReference>
<dbReference type="Proteomes" id="UP001172728">
    <property type="component" value="Unassembled WGS sequence"/>
</dbReference>